<name>A0A521C4L4_9FLAO</name>
<dbReference type="AlphaFoldDB" id="A0A521C4L4"/>
<dbReference type="Proteomes" id="UP000468990">
    <property type="component" value="Unassembled WGS sequence"/>
</dbReference>
<keyword evidence="1" id="KW-0732">Signal</keyword>
<evidence type="ECO:0000313" key="2">
    <source>
        <dbReference type="EMBL" id="MRX69596.1"/>
    </source>
</evidence>
<dbReference type="EMBL" id="WKKG01000009">
    <property type="protein sequence ID" value="MRX69596.1"/>
    <property type="molecule type" value="Genomic_DNA"/>
</dbReference>
<keyword evidence="5" id="KW-1185">Reference proteome</keyword>
<sequence length="230" mass="25953">MKNYAEIFVAIVCVVPFSCFAQKAVSKAPVIASAGSTHLQSDKKSDNDLVIEAYYVEETINMTFGRRVTKYEVSKLDMVNTYDLGPNNTRTVTPIYRKPKLKQTEVPLMAKVVIDIPDEKVEPVKVAVARPTEAPKYIDIDISKTYTKVVDKGYKNTDMLKKVADKSYFEGDMESAAKYYGELIEVGKNLDPIYYYRCAESLKAINKPEKANEMMVLFESKNLANKVAKQ</sequence>
<feature type="signal peptide" evidence="1">
    <location>
        <begin position="1"/>
        <end position="21"/>
    </location>
</feature>
<dbReference type="EMBL" id="FXTA01000002">
    <property type="protein sequence ID" value="SMO54339.1"/>
    <property type="molecule type" value="Genomic_DNA"/>
</dbReference>
<evidence type="ECO:0000313" key="5">
    <source>
        <dbReference type="Proteomes" id="UP000468990"/>
    </source>
</evidence>
<reference evidence="2 5" key="2">
    <citation type="submission" date="2019-11" db="EMBL/GenBank/DDBJ databases">
        <title>Flavobacterium resistens genome.</title>
        <authorList>
            <person name="Wilson V.M."/>
            <person name="Newman J.D."/>
        </authorList>
    </citation>
    <scope>NUCLEOTIDE SEQUENCE [LARGE SCALE GENOMIC DNA]</scope>
    <source>
        <strain evidence="2 5">DSM 19382</strain>
    </source>
</reference>
<accession>A0A521C4L4</accession>
<feature type="chain" id="PRO_5043205596" description="Tetratricopeptide repeat protein" evidence="1">
    <location>
        <begin position="22"/>
        <end position="230"/>
    </location>
</feature>
<reference evidence="3 4" key="1">
    <citation type="submission" date="2017-05" db="EMBL/GenBank/DDBJ databases">
        <authorList>
            <person name="Varghese N."/>
            <person name="Submissions S."/>
        </authorList>
    </citation>
    <scope>NUCLEOTIDE SEQUENCE [LARGE SCALE GENOMIC DNA]</scope>
    <source>
        <strain evidence="3 4">DSM 19382</strain>
    </source>
</reference>
<dbReference type="Proteomes" id="UP000317289">
    <property type="component" value="Unassembled WGS sequence"/>
</dbReference>
<evidence type="ECO:0000313" key="4">
    <source>
        <dbReference type="Proteomes" id="UP000317289"/>
    </source>
</evidence>
<dbReference type="InterPro" id="IPR011990">
    <property type="entry name" value="TPR-like_helical_dom_sf"/>
</dbReference>
<dbReference type="OrthoDB" id="1324191at2"/>
<evidence type="ECO:0000313" key="3">
    <source>
        <dbReference type="EMBL" id="SMO54339.1"/>
    </source>
</evidence>
<evidence type="ECO:0008006" key="6">
    <source>
        <dbReference type="Google" id="ProtNLM"/>
    </source>
</evidence>
<protein>
    <recommendedName>
        <fullName evidence="6">Tetratricopeptide repeat protein</fullName>
    </recommendedName>
</protein>
<dbReference type="SUPFAM" id="SSF48452">
    <property type="entry name" value="TPR-like"/>
    <property type="match status" value="1"/>
</dbReference>
<proteinExistence type="predicted"/>
<evidence type="ECO:0000256" key="1">
    <source>
        <dbReference type="SAM" id="SignalP"/>
    </source>
</evidence>
<dbReference type="RefSeq" id="WP_142449991.1">
    <property type="nucleotide sequence ID" value="NZ_FXTA01000002.1"/>
</dbReference>
<organism evidence="3 4">
    <name type="scientific">Flavobacterium resistens</name>
    <dbReference type="NCBI Taxonomy" id="443612"/>
    <lineage>
        <taxon>Bacteria</taxon>
        <taxon>Pseudomonadati</taxon>
        <taxon>Bacteroidota</taxon>
        <taxon>Flavobacteriia</taxon>
        <taxon>Flavobacteriales</taxon>
        <taxon>Flavobacteriaceae</taxon>
        <taxon>Flavobacterium</taxon>
    </lineage>
</organism>
<gene>
    <name evidence="2" type="ORF">GJU42_16620</name>
    <name evidence="3" type="ORF">SAMN06265349_102187</name>
</gene>